<dbReference type="Proteomes" id="UP000663908">
    <property type="component" value="Chromosome"/>
</dbReference>
<feature type="transmembrane region" description="Helical" evidence="1">
    <location>
        <begin position="65"/>
        <end position="84"/>
    </location>
</feature>
<accession>A0ABX7TVI3</accession>
<evidence type="ECO:0000313" key="3">
    <source>
        <dbReference type="Proteomes" id="UP000663908"/>
    </source>
</evidence>
<name>A0ABX7TVI3_STRCY</name>
<reference evidence="2 3" key="1">
    <citation type="submission" date="2021-03" db="EMBL/GenBank/DDBJ databases">
        <title>Complete genome sequence of Streptomyces cyanogenus S136, producer of anticancer angucycline landomycin A.</title>
        <authorList>
            <person name="Hrab P."/>
            <person name="Ruckert C."/>
            <person name="Busche T."/>
            <person name="Ostash I."/>
            <person name="Kalinowski J."/>
            <person name="Fedorenko V."/>
            <person name="Yushchuk O."/>
            <person name="Ostash B."/>
        </authorList>
    </citation>
    <scope>NUCLEOTIDE SEQUENCE [LARGE SCALE GENOMIC DNA]</scope>
    <source>
        <strain evidence="2 3">S136</strain>
    </source>
</reference>
<gene>
    <name evidence="2" type="ORF">S1361_23430</name>
</gene>
<organism evidence="2 3">
    <name type="scientific">Streptomyces cyanogenus</name>
    <dbReference type="NCBI Taxonomy" id="80860"/>
    <lineage>
        <taxon>Bacteria</taxon>
        <taxon>Bacillati</taxon>
        <taxon>Actinomycetota</taxon>
        <taxon>Actinomycetes</taxon>
        <taxon>Kitasatosporales</taxon>
        <taxon>Streptomycetaceae</taxon>
        <taxon>Streptomyces</taxon>
    </lineage>
</organism>
<evidence type="ECO:0000313" key="2">
    <source>
        <dbReference type="EMBL" id="QTE00303.1"/>
    </source>
</evidence>
<proteinExistence type="predicted"/>
<keyword evidence="3" id="KW-1185">Reference proteome</keyword>
<keyword evidence="1" id="KW-1133">Transmembrane helix</keyword>
<keyword evidence="1" id="KW-0812">Transmembrane</keyword>
<sequence length="406" mass="43076">MFESSDADWSDPYPTVSMWIEPDGFWMDAIPHPASPRTAEAAWNSHPRGREHAMQKKSGLRGIHAGWYAGVAVLVLGLVAAVLYGSGAYDSWRDGRSLDEACDGTLAQDGLAEALGSSHLRAERGDRGVLAGCFVKTSPGSGRAVRITLRWSTEDAPSGSLVWYDSGWNGVRAQAAPLGNGWPGVVRYDGTWQIMVVLDCAKQKDKALVAYGDLYGSSGGTAVTGLGRVTTETARNAAGKYGCEAKAGQPLTRVSTARVGKPGTAKPLGRAQGSCVALRDTSVARSGTPWIMEYPADPGAPQTNCYLVTDAKKPGYGLYAYYGAAAKDFESTGFGGLDHDSVVATAPCPRAGHEAVFAVYRLYDPDTRSEPVAHYSAPFARSALKAFAEHEAHQHGCGDVRITDPT</sequence>
<evidence type="ECO:0000256" key="1">
    <source>
        <dbReference type="SAM" id="Phobius"/>
    </source>
</evidence>
<dbReference type="EMBL" id="CP071839">
    <property type="protein sequence ID" value="QTE00303.1"/>
    <property type="molecule type" value="Genomic_DNA"/>
</dbReference>
<keyword evidence="1" id="KW-0472">Membrane</keyword>
<protein>
    <submittedName>
        <fullName evidence="2">Uncharacterized protein</fullName>
    </submittedName>
</protein>